<accession>A0A5M6CFC0</accession>
<keyword evidence="2" id="KW-1185">Reference proteome</keyword>
<dbReference type="Proteomes" id="UP000323632">
    <property type="component" value="Unassembled WGS sequence"/>
</dbReference>
<comment type="caution">
    <text evidence="1">The sequence shown here is derived from an EMBL/GenBank/DDBJ whole genome shotgun (WGS) entry which is preliminary data.</text>
</comment>
<dbReference type="EMBL" id="VWSH01000004">
    <property type="protein sequence ID" value="KAA5532145.1"/>
    <property type="molecule type" value="Genomic_DNA"/>
</dbReference>
<evidence type="ECO:0008006" key="3">
    <source>
        <dbReference type="Google" id="ProtNLM"/>
    </source>
</evidence>
<dbReference type="AlphaFoldDB" id="A0A5M6CFC0"/>
<protein>
    <recommendedName>
        <fullName evidence="3">Outer membrane protein beta-barrel domain-containing protein</fullName>
    </recommendedName>
</protein>
<dbReference type="RefSeq" id="WP_150033647.1">
    <property type="nucleotide sequence ID" value="NZ_VWSH01000004.1"/>
</dbReference>
<gene>
    <name evidence="1" type="ORF">F0919_15200</name>
</gene>
<organism evidence="1 2">
    <name type="scientific">Taibaiella lutea</name>
    <dbReference type="NCBI Taxonomy" id="2608001"/>
    <lineage>
        <taxon>Bacteria</taxon>
        <taxon>Pseudomonadati</taxon>
        <taxon>Bacteroidota</taxon>
        <taxon>Chitinophagia</taxon>
        <taxon>Chitinophagales</taxon>
        <taxon>Chitinophagaceae</taxon>
        <taxon>Taibaiella</taxon>
    </lineage>
</organism>
<proteinExistence type="predicted"/>
<evidence type="ECO:0000313" key="2">
    <source>
        <dbReference type="Proteomes" id="UP000323632"/>
    </source>
</evidence>
<reference evidence="1 2" key="1">
    <citation type="submission" date="2019-09" db="EMBL/GenBank/DDBJ databases">
        <title>Genome sequence and assembly of Taibaiella sp.</title>
        <authorList>
            <person name="Chhetri G."/>
        </authorList>
    </citation>
    <scope>NUCLEOTIDE SEQUENCE [LARGE SCALE GENOMIC DNA]</scope>
    <source>
        <strain evidence="1 2">KVB11</strain>
    </source>
</reference>
<name>A0A5M6CFC0_9BACT</name>
<sequence>MIDISKKAFFFAAVFLCSIVKSYGQYVVFMPMEYFTKILAREEIGYGYAISNATYKFKSMGNNGLPDTSISQNVTSKAGFTEHVGYTFPISKLGDRSRLGMDIGCNVNLFTWDYKTPTVMTNSDGRPYYSFTENEFDFETISGQIEMPISLDARFGNLAYYTKDRFGWAVGAGISPMIGFATDNNSAGFGFGANPFIKAEVCLFAGIAMKLRSQVSFGRIPFYDENKSISYDISGYNTSSSLTGHVQASVTLVVLPFSWLWAEKGWWNTY</sequence>
<evidence type="ECO:0000313" key="1">
    <source>
        <dbReference type="EMBL" id="KAA5532145.1"/>
    </source>
</evidence>